<evidence type="ECO:0000313" key="6">
    <source>
        <dbReference type="Proteomes" id="UP000291422"/>
    </source>
</evidence>
<dbReference type="VEuPathDB" id="FungiDB:CC77DRAFT_836169"/>
<protein>
    <recommendedName>
        <fullName evidence="2">Asl1-like glycosyl hydrolase catalytic domain-containing protein</fullName>
    </recommendedName>
</protein>
<dbReference type="GO" id="GO:0009277">
    <property type="term" value="C:fungal-type cell wall"/>
    <property type="evidence" value="ECO:0007669"/>
    <property type="project" value="TreeGrafter"/>
</dbReference>
<dbReference type="PANTHER" id="PTHR34154">
    <property type="entry name" value="ALKALI-SENSITIVE LINKAGE PROTEIN 1"/>
    <property type="match status" value="1"/>
</dbReference>
<evidence type="ECO:0000313" key="4">
    <source>
        <dbReference type="EMBL" id="RYN72445.1"/>
    </source>
</evidence>
<reference evidence="4" key="3">
    <citation type="journal article" date="2019" name="J. ISSAAS">
        <title>Genomics, evolutionary history and diagnostics of the Alternaria alternata species group including apple and Asian pear pathotypes.</title>
        <authorList>
            <person name="Armitage A.D."/>
            <person name="Cockerton H.M."/>
            <person name="Sreenivasaprasad S."/>
            <person name="Woodhall J."/>
            <person name="Lane C."/>
            <person name="Harrison R.J."/>
            <person name="Clarkson J.P."/>
        </authorList>
    </citation>
    <scope>NUCLEOTIDE SEQUENCE</scope>
    <source>
        <strain evidence="4">FERA 1177</strain>
    </source>
</reference>
<evidence type="ECO:0000259" key="2">
    <source>
        <dbReference type="Pfam" id="PF11790"/>
    </source>
</evidence>
<dbReference type="InterPro" id="IPR024655">
    <property type="entry name" value="Asl1_glyco_hydro_catalytic"/>
</dbReference>
<dbReference type="Proteomes" id="UP000077248">
    <property type="component" value="Unassembled WGS sequence"/>
</dbReference>
<dbReference type="Gene3D" id="3.20.20.80">
    <property type="entry name" value="Glycosidases"/>
    <property type="match status" value="1"/>
</dbReference>
<dbReference type="KEGG" id="aalt:CC77DRAFT_836169"/>
<dbReference type="InterPro" id="IPR017853">
    <property type="entry name" value="GH"/>
</dbReference>
<keyword evidence="5" id="KW-1185">Reference proteome</keyword>
<dbReference type="Proteomes" id="UP000291422">
    <property type="component" value="Unassembled WGS sequence"/>
</dbReference>
<reference evidence="6" key="2">
    <citation type="journal article" date="2019" name="bioRxiv">
        <title>Genomics, evolutionary history and diagnostics of the Alternaria alternata species group including apple and Asian pear pathotypes.</title>
        <authorList>
            <person name="Armitage A.D."/>
            <person name="Cockerton H.M."/>
            <person name="Sreenivasaprasad S."/>
            <person name="Woodhall J.W."/>
            <person name="Lane C.R."/>
            <person name="Harrison R.J."/>
            <person name="Clarkson J.P."/>
        </authorList>
    </citation>
    <scope>NUCLEOTIDE SEQUENCE [LARGE SCALE GENOMIC DNA]</scope>
    <source>
        <strain evidence="6">FERA 1177</strain>
    </source>
</reference>
<evidence type="ECO:0000256" key="1">
    <source>
        <dbReference type="SAM" id="SignalP"/>
    </source>
</evidence>
<gene>
    <name evidence="4" type="ORF">AA0117_g8607</name>
    <name evidence="3" type="ORF">CC77DRAFT_836169</name>
</gene>
<proteinExistence type="predicted"/>
<feature type="chain" id="PRO_5040669921" description="Asl1-like glycosyl hydrolase catalytic domain-containing protein" evidence="1">
    <location>
        <begin position="20"/>
        <end position="273"/>
    </location>
</feature>
<dbReference type="GO" id="GO:0071966">
    <property type="term" value="P:fungal-type cell wall polysaccharide metabolic process"/>
    <property type="evidence" value="ECO:0007669"/>
    <property type="project" value="TreeGrafter"/>
</dbReference>
<dbReference type="GeneID" id="29118944"/>
<reference evidence="3 5" key="1">
    <citation type="submission" date="2016-05" db="EMBL/GenBank/DDBJ databases">
        <title>Comparative analysis of secretome profiles of manganese(II)-oxidizing ascomycete fungi.</title>
        <authorList>
            <consortium name="DOE Joint Genome Institute"/>
            <person name="Zeiner C.A."/>
            <person name="Purvine S.O."/>
            <person name="Zink E.M."/>
            <person name="Wu S."/>
            <person name="Pasa-Tolic L."/>
            <person name="Chaput D.L."/>
            <person name="Haridas S."/>
            <person name="Grigoriev I.V."/>
            <person name="Santelli C.M."/>
            <person name="Hansel C.M."/>
        </authorList>
    </citation>
    <scope>NUCLEOTIDE SEQUENCE [LARGE SCALE GENOMIC DNA]</scope>
    <source>
        <strain evidence="3 5">SRC1lrK2f</strain>
    </source>
</reference>
<organism evidence="3 5">
    <name type="scientific">Alternaria alternata</name>
    <name type="common">Alternaria rot fungus</name>
    <name type="synonym">Torula alternata</name>
    <dbReference type="NCBI Taxonomy" id="5599"/>
    <lineage>
        <taxon>Eukaryota</taxon>
        <taxon>Fungi</taxon>
        <taxon>Dikarya</taxon>
        <taxon>Ascomycota</taxon>
        <taxon>Pezizomycotina</taxon>
        <taxon>Dothideomycetes</taxon>
        <taxon>Pleosporomycetidae</taxon>
        <taxon>Pleosporales</taxon>
        <taxon>Pleosporineae</taxon>
        <taxon>Pleosporaceae</taxon>
        <taxon>Alternaria</taxon>
        <taxon>Alternaria sect. Alternaria</taxon>
        <taxon>Alternaria alternata complex</taxon>
    </lineage>
</organism>
<sequence>MLTTTFIMALAGLSTMIEASPLQARGGSKRGLAFPKQHNGVAGSQWTHKFSGSKVSWMYDWEAVIDGTPLDLEYVPLLHSNQQWCTEGWANNIANAKKNYKVSHVLSFNEPDQAGGGGSNIDVATAVATHKKFVQPLAAQGLRIGSPSVTNADEPNKGINYLKNFMNQCTGCQIDFVVAHYYAWDNAQDFKNYLEKFHKTFNKPVWVTEFGVTSGDANAFLKQVLPWMDAQPWIERYAYHMVAPSTGTSTDKKYLISADGNSLSDIGTTFANA</sequence>
<feature type="domain" description="Asl1-like glycosyl hydrolase catalytic" evidence="2">
    <location>
        <begin position="43"/>
        <end position="270"/>
    </location>
</feature>
<dbReference type="EMBL" id="PDXD01000026">
    <property type="protein sequence ID" value="RYN72445.1"/>
    <property type="molecule type" value="Genomic_DNA"/>
</dbReference>
<dbReference type="PANTHER" id="PTHR34154:SF10">
    <property type="entry name" value="ASL1-LIKE GLYCOSYL HYDROLASE CATALYTIC DOMAIN-CONTAINING PROTEIN"/>
    <property type="match status" value="1"/>
</dbReference>
<dbReference type="Pfam" id="PF11790">
    <property type="entry name" value="Glyco_hydro_cc"/>
    <property type="match status" value="1"/>
</dbReference>
<dbReference type="AlphaFoldDB" id="A0A177DPK6"/>
<evidence type="ECO:0000313" key="3">
    <source>
        <dbReference type="EMBL" id="OAG21723.1"/>
    </source>
</evidence>
<accession>A0A177DPK6</accession>
<name>A0A177DPK6_ALTAL</name>
<dbReference type="OMA" id="ERYAYHM"/>
<dbReference type="EMBL" id="KV441476">
    <property type="protein sequence ID" value="OAG21723.1"/>
    <property type="molecule type" value="Genomic_DNA"/>
</dbReference>
<dbReference type="RefSeq" id="XP_018387144.1">
    <property type="nucleotide sequence ID" value="XM_018533350.1"/>
</dbReference>
<dbReference type="SUPFAM" id="SSF51445">
    <property type="entry name" value="(Trans)glycosidases"/>
    <property type="match status" value="1"/>
</dbReference>
<keyword evidence="1" id="KW-0732">Signal</keyword>
<evidence type="ECO:0000313" key="5">
    <source>
        <dbReference type="Proteomes" id="UP000077248"/>
    </source>
</evidence>
<dbReference type="InterPro" id="IPR053183">
    <property type="entry name" value="ASL1"/>
</dbReference>
<feature type="signal peptide" evidence="1">
    <location>
        <begin position="1"/>
        <end position="19"/>
    </location>
</feature>